<evidence type="ECO:0000256" key="3">
    <source>
        <dbReference type="ARBA" id="ARBA00022448"/>
    </source>
</evidence>
<dbReference type="GO" id="GO:0015562">
    <property type="term" value="F:efflux transmembrane transporter activity"/>
    <property type="evidence" value="ECO:0007669"/>
    <property type="project" value="TreeGrafter"/>
</dbReference>
<dbReference type="Pfam" id="PF25917">
    <property type="entry name" value="BSH_RND"/>
    <property type="match status" value="1"/>
</dbReference>
<accession>A0A846MZP8</accession>
<evidence type="ECO:0000259" key="12">
    <source>
        <dbReference type="Pfam" id="PF25967"/>
    </source>
</evidence>
<dbReference type="Gene3D" id="2.40.30.170">
    <property type="match status" value="1"/>
</dbReference>
<keyword evidence="4" id="KW-1003">Cell membrane</keyword>
<sequence>MSNQNFEADQARRNFNEARHRFGTSPQEQKGWVSRHIPGGPKILWILLIVLLVALFVWWILPGKSRSMPRGMMGGPQPVGVATVQKGPIDVTLNALGTVTPLATVSVRPQVSGTIIRFSFKEGQMVKAGDVLAEIDPRPFQASLSQAQGALTRDQASLANARLELKRQKSLMAANATSQQNVDNQIAAVKQYEGTVISDQANVTSAQVNLGYTKVSSPVAGRAGIRGVDVGNFVSAGQTTAIVTVTQITPISVLFTIPEDQVHAVLERFNAGEGMQVDVYDRAQAEHLATGRLTAVDSYVDTSTGTVKLRAMFANDDGQLFANQFVNVRLLVNTLQGQVIIPAAAVQRGASGTFVFVVRNDDTDKSKKVVTMRAIKTGVQQGDKVAVLSGLNPGETVVTDGGDRLRDGAEVSIPTGQAVKDVAAPSGSGAPSGMSEKERAERRAKFLAACGADLKKYCAGATGREAMMCMAEHRDDVSDTCKTAMKSMRRRGPGGGPGGRPPGGP</sequence>
<dbReference type="PANTHER" id="PTHR30469">
    <property type="entry name" value="MULTIDRUG RESISTANCE PROTEIN MDTA"/>
    <property type="match status" value="1"/>
</dbReference>
<dbReference type="RefSeq" id="WP_167082656.1">
    <property type="nucleotide sequence ID" value="NZ_BAAADC010000001.1"/>
</dbReference>
<feature type="transmembrane region" description="Helical" evidence="8">
    <location>
        <begin position="43"/>
        <end position="61"/>
    </location>
</feature>
<dbReference type="NCBIfam" id="TIGR01730">
    <property type="entry name" value="RND_mfp"/>
    <property type="match status" value="1"/>
</dbReference>
<evidence type="ECO:0000256" key="2">
    <source>
        <dbReference type="ARBA" id="ARBA00009477"/>
    </source>
</evidence>
<evidence type="ECO:0000256" key="8">
    <source>
        <dbReference type="SAM" id="Phobius"/>
    </source>
</evidence>
<gene>
    <name evidence="13" type="ORF">FHS83_001800</name>
</gene>
<dbReference type="InterPro" id="IPR058627">
    <property type="entry name" value="MdtA-like_C"/>
</dbReference>
<evidence type="ECO:0000313" key="14">
    <source>
        <dbReference type="Proteomes" id="UP000570514"/>
    </source>
</evidence>
<keyword evidence="6 8" id="KW-0472">Membrane</keyword>
<dbReference type="Proteomes" id="UP000570514">
    <property type="component" value="Unassembled WGS sequence"/>
</dbReference>
<dbReference type="GO" id="GO:1990281">
    <property type="term" value="C:efflux pump complex"/>
    <property type="evidence" value="ECO:0007669"/>
    <property type="project" value="TreeGrafter"/>
</dbReference>
<feature type="domain" description="Multidrug resistance protein MdtA-like alpha-helical hairpin" evidence="9">
    <location>
        <begin position="144"/>
        <end position="213"/>
    </location>
</feature>
<comment type="caution">
    <text evidence="13">The sequence shown here is derived from an EMBL/GenBank/DDBJ whole genome shotgun (WGS) entry which is preliminary data.</text>
</comment>
<feature type="region of interest" description="Disordered" evidence="7">
    <location>
        <begin position="486"/>
        <end position="505"/>
    </location>
</feature>
<dbReference type="SUPFAM" id="SSF111369">
    <property type="entry name" value="HlyD-like secretion proteins"/>
    <property type="match status" value="1"/>
</dbReference>
<proteinExistence type="inferred from homology"/>
<keyword evidence="5" id="KW-0997">Cell inner membrane</keyword>
<name>A0A846MZP8_9PROT</name>
<protein>
    <submittedName>
        <fullName evidence="13">Multidrug efflux system membrane fusion protein</fullName>
    </submittedName>
</protein>
<evidence type="ECO:0000256" key="1">
    <source>
        <dbReference type="ARBA" id="ARBA00004236"/>
    </source>
</evidence>
<dbReference type="InterPro" id="IPR058626">
    <property type="entry name" value="MdtA-like_b-barrel"/>
</dbReference>
<keyword evidence="8" id="KW-1133">Transmembrane helix</keyword>
<feature type="domain" description="Multidrug resistance protein MdtA-like barrel-sandwich hybrid" evidence="10">
    <location>
        <begin position="104"/>
        <end position="246"/>
    </location>
</feature>
<evidence type="ECO:0000256" key="5">
    <source>
        <dbReference type="ARBA" id="ARBA00022519"/>
    </source>
</evidence>
<evidence type="ECO:0000259" key="9">
    <source>
        <dbReference type="Pfam" id="PF25876"/>
    </source>
</evidence>
<comment type="subcellular location">
    <subcellularLocation>
        <location evidence="1">Cell membrane</location>
    </subcellularLocation>
</comment>
<reference evidence="13 14" key="1">
    <citation type="submission" date="2020-03" db="EMBL/GenBank/DDBJ databases">
        <title>Genomic Encyclopedia of Type Strains, Phase IV (KMG-IV): sequencing the most valuable type-strain genomes for metagenomic binning, comparative biology and taxonomic classification.</title>
        <authorList>
            <person name="Goeker M."/>
        </authorList>
    </citation>
    <scope>NUCLEOTIDE SEQUENCE [LARGE SCALE GENOMIC DNA]</scope>
    <source>
        <strain evidence="13 14">DSM 19867</strain>
    </source>
</reference>
<dbReference type="Pfam" id="PF25944">
    <property type="entry name" value="Beta-barrel_RND"/>
    <property type="match status" value="1"/>
</dbReference>
<dbReference type="EMBL" id="JAASRM010000001">
    <property type="protein sequence ID" value="NIK88482.1"/>
    <property type="molecule type" value="Genomic_DNA"/>
</dbReference>
<comment type="similarity">
    <text evidence="2">Belongs to the membrane fusion protein (MFP) (TC 8.A.1) family.</text>
</comment>
<dbReference type="InterPro" id="IPR058624">
    <property type="entry name" value="MdtA-like_HH"/>
</dbReference>
<evidence type="ECO:0000259" key="11">
    <source>
        <dbReference type="Pfam" id="PF25944"/>
    </source>
</evidence>
<keyword evidence="14" id="KW-1185">Reference proteome</keyword>
<dbReference type="PANTHER" id="PTHR30469:SF12">
    <property type="entry name" value="MULTIDRUG RESISTANCE PROTEIN MDTA"/>
    <property type="match status" value="1"/>
</dbReference>
<organism evidence="13 14">
    <name type="scientific">Rhizomicrobium palustre</name>
    <dbReference type="NCBI Taxonomy" id="189966"/>
    <lineage>
        <taxon>Bacteria</taxon>
        <taxon>Pseudomonadati</taxon>
        <taxon>Pseudomonadota</taxon>
        <taxon>Alphaproteobacteria</taxon>
        <taxon>Micropepsales</taxon>
        <taxon>Micropepsaceae</taxon>
        <taxon>Rhizomicrobium</taxon>
    </lineage>
</organism>
<dbReference type="InterPro" id="IPR006143">
    <property type="entry name" value="RND_pump_MFP"/>
</dbReference>
<dbReference type="Pfam" id="PF25876">
    <property type="entry name" value="HH_MFP_RND"/>
    <property type="match status" value="1"/>
</dbReference>
<evidence type="ECO:0000313" key="13">
    <source>
        <dbReference type="EMBL" id="NIK88482.1"/>
    </source>
</evidence>
<feature type="domain" description="Multidrug resistance protein MdtA-like beta-barrel" evidence="11">
    <location>
        <begin position="250"/>
        <end position="333"/>
    </location>
</feature>
<evidence type="ECO:0000256" key="4">
    <source>
        <dbReference type="ARBA" id="ARBA00022475"/>
    </source>
</evidence>
<evidence type="ECO:0000256" key="7">
    <source>
        <dbReference type="SAM" id="MobiDB-lite"/>
    </source>
</evidence>
<feature type="domain" description="Multidrug resistance protein MdtA-like C-terminal permuted SH3" evidence="12">
    <location>
        <begin position="339"/>
        <end position="404"/>
    </location>
</feature>
<dbReference type="Gene3D" id="1.10.287.470">
    <property type="entry name" value="Helix hairpin bin"/>
    <property type="match status" value="1"/>
</dbReference>
<dbReference type="Pfam" id="PF25967">
    <property type="entry name" value="RND-MFP_C"/>
    <property type="match status" value="1"/>
</dbReference>
<dbReference type="InterPro" id="IPR058625">
    <property type="entry name" value="MdtA-like_BSH"/>
</dbReference>
<dbReference type="Gene3D" id="2.40.50.100">
    <property type="match status" value="1"/>
</dbReference>
<evidence type="ECO:0000259" key="10">
    <source>
        <dbReference type="Pfam" id="PF25917"/>
    </source>
</evidence>
<keyword evidence="3" id="KW-0813">Transport</keyword>
<keyword evidence="8" id="KW-0812">Transmembrane</keyword>
<evidence type="ECO:0000256" key="6">
    <source>
        <dbReference type="ARBA" id="ARBA00023136"/>
    </source>
</evidence>
<dbReference type="Gene3D" id="2.40.420.20">
    <property type="match status" value="1"/>
</dbReference>
<dbReference type="AlphaFoldDB" id="A0A846MZP8"/>